<dbReference type="Proteomes" id="UP000694001">
    <property type="component" value="Chromosome"/>
</dbReference>
<sequence>MAQAWSWLLLVLAGLLEIGWAVGLKLSQGLSLARPGTTALTVAAMAASVILLGLAARHLPIGTAYAVWVGIGAAGTAIAGMMLFDEPATLARIGAIATIVIGVAALKLLS</sequence>
<keyword evidence="12" id="KW-1185">Reference proteome</keyword>
<evidence type="ECO:0000256" key="9">
    <source>
        <dbReference type="RuleBase" id="RU003942"/>
    </source>
</evidence>
<evidence type="ECO:0000256" key="8">
    <source>
        <dbReference type="ARBA" id="ARBA00039168"/>
    </source>
</evidence>
<dbReference type="GO" id="GO:0005886">
    <property type="term" value="C:plasma membrane"/>
    <property type="evidence" value="ECO:0007669"/>
    <property type="project" value="UniProtKB-SubCell"/>
</dbReference>
<evidence type="ECO:0000256" key="2">
    <source>
        <dbReference type="ARBA" id="ARBA00022448"/>
    </source>
</evidence>
<keyword evidence="4 9" id="KW-0812">Transmembrane</keyword>
<feature type="transmembrane region" description="Helical" evidence="10">
    <location>
        <begin position="63"/>
        <end position="84"/>
    </location>
</feature>
<keyword evidence="3" id="KW-1003">Cell membrane</keyword>
<evidence type="ECO:0000313" key="11">
    <source>
        <dbReference type="EMBL" id="QXM23351.1"/>
    </source>
</evidence>
<dbReference type="InterPro" id="IPR045324">
    <property type="entry name" value="Small_multidrug_res"/>
</dbReference>
<evidence type="ECO:0000256" key="10">
    <source>
        <dbReference type="SAM" id="Phobius"/>
    </source>
</evidence>
<dbReference type="FunFam" id="1.10.3730.20:FF:000001">
    <property type="entry name" value="Quaternary ammonium compound resistance transporter SugE"/>
    <property type="match status" value="1"/>
</dbReference>
<proteinExistence type="inferred from homology"/>
<dbReference type="GO" id="GO:0022857">
    <property type="term" value="F:transmembrane transporter activity"/>
    <property type="evidence" value="ECO:0007669"/>
    <property type="project" value="InterPro"/>
</dbReference>
<evidence type="ECO:0000256" key="3">
    <source>
        <dbReference type="ARBA" id="ARBA00022475"/>
    </source>
</evidence>
<evidence type="ECO:0000256" key="4">
    <source>
        <dbReference type="ARBA" id="ARBA00022692"/>
    </source>
</evidence>
<dbReference type="GO" id="GO:1990961">
    <property type="term" value="P:xenobiotic detoxification by transmembrane export across the plasma membrane"/>
    <property type="evidence" value="ECO:0007669"/>
    <property type="project" value="UniProtKB-ARBA"/>
</dbReference>
<evidence type="ECO:0000313" key="12">
    <source>
        <dbReference type="Proteomes" id="UP000694001"/>
    </source>
</evidence>
<name>A0A975YIB8_9PROT</name>
<comment type="similarity">
    <text evidence="7">Belongs to the drug/metabolite transporter (DMT) superfamily. Small multidrug resistance (SMR) (TC 2.A.7.1) family. Gdx/SugE subfamily.</text>
</comment>
<dbReference type="InterPro" id="IPR000390">
    <property type="entry name" value="Small_drug/metabolite_transptr"/>
</dbReference>
<gene>
    <name evidence="11" type="ORF">KO353_08295</name>
</gene>
<dbReference type="EMBL" id="CP076448">
    <property type="protein sequence ID" value="QXM23351.1"/>
    <property type="molecule type" value="Genomic_DNA"/>
</dbReference>
<dbReference type="KEGG" id="elio:KO353_08295"/>
<keyword evidence="6 10" id="KW-0472">Membrane</keyword>
<evidence type="ECO:0000256" key="1">
    <source>
        <dbReference type="ARBA" id="ARBA00004651"/>
    </source>
</evidence>
<dbReference type="AlphaFoldDB" id="A0A975YIB8"/>
<dbReference type="Pfam" id="PF00893">
    <property type="entry name" value="Multi_Drug_Res"/>
    <property type="match status" value="1"/>
</dbReference>
<evidence type="ECO:0000256" key="5">
    <source>
        <dbReference type="ARBA" id="ARBA00022989"/>
    </source>
</evidence>
<reference evidence="11" key="1">
    <citation type="submission" date="2021-06" db="EMBL/GenBank/DDBJ databases">
        <title>Elioraea tepida, sp. nov., a moderately thermophilic aerobic anoxygenic phototrophic bacterium isolated from an alkaline siliceous hot spring mat community in Yellowstone National Park, WY, USA.</title>
        <authorList>
            <person name="Saini M.K."/>
            <person name="Yoshida S."/>
            <person name="Sebastian A."/>
            <person name="Hirose S."/>
            <person name="Hara E."/>
            <person name="Tamaki H."/>
            <person name="Soulier N.T."/>
            <person name="Albert I."/>
            <person name="Hanada S."/>
            <person name="Bryant D.A."/>
            <person name="Tank M."/>
        </authorList>
    </citation>
    <scope>NUCLEOTIDE SEQUENCE</scope>
    <source>
        <strain evidence="11">MS-P2</strain>
    </source>
</reference>
<evidence type="ECO:0000256" key="7">
    <source>
        <dbReference type="ARBA" id="ARBA00038151"/>
    </source>
</evidence>
<accession>A0A975YIB8</accession>
<dbReference type="PANTHER" id="PTHR30561:SF0">
    <property type="entry name" value="GUANIDINIUM EXPORTER"/>
    <property type="match status" value="1"/>
</dbReference>
<comment type="subcellular location">
    <subcellularLocation>
        <location evidence="1 9">Cell membrane</location>
        <topology evidence="1 9">Multi-pass membrane protein</topology>
    </subcellularLocation>
</comment>
<evidence type="ECO:0000256" key="6">
    <source>
        <dbReference type="ARBA" id="ARBA00023136"/>
    </source>
</evidence>
<protein>
    <recommendedName>
        <fullName evidence="8">Guanidinium exporter</fullName>
    </recommendedName>
</protein>
<dbReference type="PANTHER" id="PTHR30561">
    <property type="entry name" value="SMR FAMILY PROTON-DEPENDENT DRUG EFFLUX TRANSPORTER SUGE"/>
    <property type="match status" value="1"/>
</dbReference>
<keyword evidence="2" id="KW-0813">Transport</keyword>
<feature type="transmembrane region" description="Helical" evidence="10">
    <location>
        <begin position="37"/>
        <end position="56"/>
    </location>
</feature>
<keyword evidence="5 10" id="KW-1133">Transmembrane helix</keyword>
<feature type="transmembrane region" description="Helical" evidence="10">
    <location>
        <begin position="90"/>
        <end position="109"/>
    </location>
</feature>
<dbReference type="RefSeq" id="WP_218284211.1">
    <property type="nucleotide sequence ID" value="NZ_CP076448.1"/>
</dbReference>
<organism evidence="11 12">
    <name type="scientific">Elioraea tepida</name>
    <dbReference type="NCBI Taxonomy" id="2843330"/>
    <lineage>
        <taxon>Bacteria</taxon>
        <taxon>Pseudomonadati</taxon>
        <taxon>Pseudomonadota</taxon>
        <taxon>Alphaproteobacteria</taxon>
        <taxon>Acetobacterales</taxon>
        <taxon>Elioraeaceae</taxon>
        <taxon>Elioraea</taxon>
    </lineage>
</organism>